<dbReference type="CDD" id="cd03424">
    <property type="entry name" value="NUDIX_ADPRase_Nudt5_UGPPase_Nudt14"/>
    <property type="match status" value="1"/>
</dbReference>
<dbReference type="PANTHER" id="PTHR11839:SF18">
    <property type="entry name" value="NUDIX HYDROLASE DOMAIN-CONTAINING PROTEIN"/>
    <property type="match status" value="1"/>
</dbReference>
<dbReference type="EMBL" id="MGEF01000030">
    <property type="protein sequence ID" value="OGL78491.1"/>
    <property type="molecule type" value="Genomic_DNA"/>
</dbReference>
<accession>A0A1F7UJM3</accession>
<evidence type="ECO:0000256" key="1">
    <source>
        <dbReference type="ARBA" id="ARBA00001946"/>
    </source>
</evidence>
<comment type="caution">
    <text evidence="5">The sequence shown here is derived from an EMBL/GenBank/DDBJ whole genome shotgun (WGS) entry which is preliminary data.</text>
</comment>
<dbReference type="GO" id="GO:0016462">
    <property type="term" value="F:pyrophosphatase activity"/>
    <property type="evidence" value="ECO:0007669"/>
    <property type="project" value="UniProtKB-ARBA"/>
</dbReference>
<gene>
    <name evidence="5" type="ORF">A3J43_03885</name>
</gene>
<comment type="similarity">
    <text evidence="3">Belongs to the Nudix hydrolase family.</text>
</comment>
<evidence type="ECO:0000313" key="5">
    <source>
        <dbReference type="EMBL" id="OGL78491.1"/>
    </source>
</evidence>
<dbReference type="GO" id="GO:0006753">
    <property type="term" value="P:nucleoside phosphate metabolic process"/>
    <property type="evidence" value="ECO:0007669"/>
    <property type="project" value="TreeGrafter"/>
</dbReference>
<dbReference type="PRINTS" id="PR00502">
    <property type="entry name" value="NUDIXFAMILY"/>
</dbReference>
<dbReference type="GO" id="GO:0019693">
    <property type="term" value="P:ribose phosphate metabolic process"/>
    <property type="evidence" value="ECO:0007669"/>
    <property type="project" value="TreeGrafter"/>
</dbReference>
<dbReference type="Pfam" id="PF00293">
    <property type="entry name" value="NUDIX"/>
    <property type="match status" value="1"/>
</dbReference>
<dbReference type="InterPro" id="IPR020084">
    <property type="entry name" value="NUDIX_hydrolase_CS"/>
</dbReference>
<dbReference type="AlphaFoldDB" id="A0A1F7UJM3"/>
<dbReference type="Gene3D" id="3.90.79.10">
    <property type="entry name" value="Nucleoside Triphosphate Pyrophosphohydrolase"/>
    <property type="match status" value="1"/>
</dbReference>
<evidence type="ECO:0000256" key="3">
    <source>
        <dbReference type="RuleBase" id="RU003476"/>
    </source>
</evidence>
<protein>
    <recommendedName>
        <fullName evidence="4">Nudix hydrolase domain-containing protein</fullName>
    </recommendedName>
</protein>
<name>A0A1F7UJM3_9BACT</name>
<feature type="domain" description="Nudix hydrolase" evidence="4">
    <location>
        <begin position="43"/>
        <end position="182"/>
    </location>
</feature>
<dbReference type="InterPro" id="IPR000086">
    <property type="entry name" value="NUDIX_hydrolase_dom"/>
</dbReference>
<keyword evidence="2 3" id="KW-0378">Hydrolase</keyword>
<dbReference type="PROSITE" id="PS00893">
    <property type="entry name" value="NUDIX_BOX"/>
    <property type="match status" value="1"/>
</dbReference>
<dbReference type="STRING" id="1802397.A3J43_03885"/>
<dbReference type="InterPro" id="IPR015797">
    <property type="entry name" value="NUDIX_hydrolase-like_dom_sf"/>
</dbReference>
<dbReference type="InterPro" id="IPR020476">
    <property type="entry name" value="Nudix_hydrolase"/>
</dbReference>
<reference evidence="5 6" key="1">
    <citation type="journal article" date="2016" name="Nat. Commun.">
        <title>Thousands of microbial genomes shed light on interconnected biogeochemical processes in an aquifer system.</title>
        <authorList>
            <person name="Anantharaman K."/>
            <person name="Brown C.T."/>
            <person name="Hug L.A."/>
            <person name="Sharon I."/>
            <person name="Castelle C.J."/>
            <person name="Probst A.J."/>
            <person name="Thomas B.C."/>
            <person name="Singh A."/>
            <person name="Wilkins M.J."/>
            <person name="Karaoz U."/>
            <person name="Brodie E.L."/>
            <person name="Williams K.H."/>
            <person name="Hubbard S.S."/>
            <person name="Banfield J.F."/>
        </authorList>
    </citation>
    <scope>NUCLEOTIDE SEQUENCE [LARGE SCALE GENOMIC DNA]</scope>
</reference>
<dbReference type="SUPFAM" id="SSF55811">
    <property type="entry name" value="Nudix"/>
    <property type="match status" value="1"/>
</dbReference>
<evidence type="ECO:0000259" key="4">
    <source>
        <dbReference type="PROSITE" id="PS51462"/>
    </source>
</evidence>
<proteinExistence type="inferred from homology"/>
<dbReference type="PANTHER" id="PTHR11839">
    <property type="entry name" value="UDP/ADP-SUGAR PYROPHOSPHATASE"/>
    <property type="match status" value="1"/>
</dbReference>
<organism evidence="5 6">
    <name type="scientific">Candidatus Uhrbacteria bacterium RIFCSPHIGHO2_12_FULL_54_23</name>
    <dbReference type="NCBI Taxonomy" id="1802397"/>
    <lineage>
        <taxon>Bacteria</taxon>
        <taxon>Candidatus Uhriibacteriota</taxon>
    </lineage>
</organism>
<sequence>MVHKFFQGIPPSASRVFKGVLFEVWQWEQELFDGSETTFEVVKRADYAEVIPVLENEKIVVLEQQQPGTDTFYSFVGGRVDEGEKPEAAARRELREEAGLATPELALWRHTQPFQKIVFEGYEFIARGCRYVGKPTMPEEEKIVIHEMTFEEVIELVSESEIFRGSHLVPDFLRAKYERDAREQLQMLLYGHKLPTPH</sequence>
<comment type="cofactor">
    <cofactor evidence="1">
        <name>Mg(2+)</name>
        <dbReference type="ChEBI" id="CHEBI:18420"/>
    </cofactor>
</comment>
<evidence type="ECO:0000256" key="2">
    <source>
        <dbReference type="ARBA" id="ARBA00022801"/>
    </source>
</evidence>
<dbReference type="PROSITE" id="PS51462">
    <property type="entry name" value="NUDIX"/>
    <property type="match status" value="1"/>
</dbReference>
<dbReference type="Proteomes" id="UP000176604">
    <property type="component" value="Unassembled WGS sequence"/>
</dbReference>
<evidence type="ECO:0000313" key="6">
    <source>
        <dbReference type="Proteomes" id="UP000176604"/>
    </source>
</evidence>